<evidence type="ECO:0000313" key="4">
    <source>
        <dbReference type="EMBL" id="SFB05465.1"/>
    </source>
</evidence>
<keyword evidence="5" id="KW-1185">Reference proteome</keyword>
<feature type="region of interest" description="Disordered" evidence="2">
    <location>
        <begin position="62"/>
        <end position="88"/>
    </location>
</feature>
<dbReference type="OrthoDB" id="9788334at2"/>
<evidence type="ECO:0000256" key="1">
    <source>
        <dbReference type="ARBA" id="ARBA00004117"/>
    </source>
</evidence>
<dbReference type="AlphaFoldDB" id="A0A1I0XWM0"/>
<dbReference type="GO" id="GO:0009425">
    <property type="term" value="C:bacterial-type flagellum basal body"/>
    <property type="evidence" value="ECO:0007669"/>
    <property type="project" value="UniProtKB-SubCell"/>
</dbReference>
<dbReference type="NCBIfam" id="NF009270">
    <property type="entry name" value="PRK12627.1"/>
    <property type="match status" value="1"/>
</dbReference>
<dbReference type="Proteomes" id="UP000198796">
    <property type="component" value="Unassembled WGS sequence"/>
</dbReference>
<comment type="subcellular location">
    <subcellularLocation>
        <location evidence="1">Bacterial flagellum basal body</location>
    </subcellularLocation>
</comment>
<accession>A0A1I0XWM0</accession>
<evidence type="ECO:0000256" key="2">
    <source>
        <dbReference type="SAM" id="MobiDB-lite"/>
    </source>
</evidence>
<feature type="domain" description="Flagellar basal body rod protein N-terminal" evidence="3">
    <location>
        <begin position="10"/>
        <end position="38"/>
    </location>
</feature>
<sequence length="128" mass="13751">MYDNLKIFHSANAMAAHAGTRQSVVSSNIANADTPEYKARKVAPFTLESGPSGSGFVARSTRARHLDSGSATRPVVITADDTPDSPNGNNVVIELEMLKGVEAREQHDRALTIYRHAMGVIRTSMGRG</sequence>
<name>A0A1I0XWM0_9RHOB</name>
<protein>
    <submittedName>
        <fullName evidence="4">Flagellar basal-body rod protein FlgB</fullName>
    </submittedName>
</protein>
<reference evidence="4 5" key="1">
    <citation type="submission" date="2016-10" db="EMBL/GenBank/DDBJ databases">
        <authorList>
            <person name="de Groot N.N."/>
        </authorList>
    </citation>
    <scope>NUCLEOTIDE SEQUENCE [LARGE SCALE GENOMIC DNA]</scope>
    <source>
        <strain evidence="4 5">DSM 29316</strain>
    </source>
</reference>
<keyword evidence="4" id="KW-0969">Cilium</keyword>
<dbReference type="RefSeq" id="WP_092065568.1">
    <property type="nucleotide sequence ID" value="NZ_FOJU01000004.1"/>
</dbReference>
<evidence type="ECO:0000259" key="3">
    <source>
        <dbReference type="Pfam" id="PF00460"/>
    </source>
</evidence>
<evidence type="ECO:0000313" key="5">
    <source>
        <dbReference type="Proteomes" id="UP000198796"/>
    </source>
</evidence>
<organism evidence="4 5">
    <name type="scientific">Poseidonocella pacifica</name>
    <dbReference type="NCBI Taxonomy" id="871651"/>
    <lineage>
        <taxon>Bacteria</taxon>
        <taxon>Pseudomonadati</taxon>
        <taxon>Pseudomonadota</taxon>
        <taxon>Alphaproteobacteria</taxon>
        <taxon>Rhodobacterales</taxon>
        <taxon>Roseobacteraceae</taxon>
        <taxon>Poseidonocella</taxon>
    </lineage>
</organism>
<dbReference type="STRING" id="871651.SAMN05421688_2601"/>
<gene>
    <name evidence="4" type="ORF">SAMN05421688_2601</name>
</gene>
<proteinExistence type="predicted"/>
<keyword evidence="4" id="KW-0966">Cell projection</keyword>
<dbReference type="InterPro" id="IPR001444">
    <property type="entry name" value="Flag_bb_rod_N"/>
</dbReference>
<dbReference type="EMBL" id="FOJU01000004">
    <property type="protein sequence ID" value="SFB05465.1"/>
    <property type="molecule type" value="Genomic_DNA"/>
</dbReference>
<dbReference type="Pfam" id="PF00460">
    <property type="entry name" value="Flg_bb_rod"/>
    <property type="match status" value="1"/>
</dbReference>
<keyword evidence="4" id="KW-0282">Flagellum</keyword>